<dbReference type="PANTHER" id="PTHR46841">
    <property type="entry name" value="OX-2 MEMBRANE GLYCOPROTEIN"/>
    <property type="match status" value="1"/>
</dbReference>
<dbReference type="InterPro" id="IPR047164">
    <property type="entry name" value="OX2G-like"/>
</dbReference>
<keyword evidence="7" id="KW-0325">Glycoprotein</keyword>
<dbReference type="InterPro" id="IPR013151">
    <property type="entry name" value="Immunoglobulin_dom"/>
</dbReference>
<dbReference type="Gene3D" id="2.60.40.10">
    <property type="entry name" value="Immunoglobulins"/>
    <property type="match status" value="1"/>
</dbReference>
<evidence type="ECO:0000256" key="6">
    <source>
        <dbReference type="ARBA" id="ARBA00023157"/>
    </source>
</evidence>
<keyword evidence="5 9" id="KW-0472">Membrane</keyword>
<keyword evidence="8" id="KW-0393">Immunoglobulin domain</keyword>
<evidence type="ECO:0000313" key="12">
    <source>
        <dbReference type="Proteomes" id="UP000434273"/>
    </source>
</evidence>
<proteinExistence type="predicted"/>
<accession>A0A6B9ESZ3</accession>
<evidence type="ECO:0000313" key="11">
    <source>
        <dbReference type="EMBL" id="QGX86439.1"/>
    </source>
</evidence>
<evidence type="ECO:0000256" key="5">
    <source>
        <dbReference type="ARBA" id="ARBA00023136"/>
    </source>
</evidence>
<dbReference type="Proteomes" id="UP000434273">
    <property type="component" value="Segment"/>
</dbReference>
<protein>
    <recommendedName>
        <fullName evidence="10">Ig-like domain-containing protein</fullName>
    </recommendedName>
</protein>
<comment type="subcellular location">
    <subcellularLocation>
        <location evidence="1">Membrane</location>
        <topology evidence="1">Single-pass membrane protein</topology>
    </subcellularLocation>
</comment>
<keyword evidence="3" id="KW-0732">Signal</keyword>
<feature type="transmembrane region" description="Helical" evidence="9">
    <location>
        <begin position="144"/>
        <end position="166"/>
    </location>
</feature>
<evidence type="ECO:0000256" key="7">
    <source>
        <dbReference type="ARBA" id="ARBA00023180"/>
    </source>
</evidence>
<keyword evidence="4 9" id="KW-1133">Transmembrane helix</keyword>
<dbReference type="PROSITE" id="PS50835">
    <property type="entry name" value="IG_LIKE"/>
    <property type="match status" value="1"/>
</dbReference>
<evidence type="ECO:0000256" key="4">
    <source>
        <dbReference type="ARBA" id="ARBA00022989"/>
    </source>
</evidence>
<dbReference type="EMBL" id="MN310513">
    <property type="protein sequence ID" value="QGX86439.1"/>
    <property type="molecule type" value="Genomic_DNA"/>
</dbReference>
<dbReference type="InterPro" id="IPR007110">
    <property type="entry name" value="Ig-like_dom"/>
</dbReference>
<dbReference type="GO" id="GO:0016020">
    <property type="term" value="C:membrane"/>
    <property type="evidence" value="ECO:0007669"/>
    <property type="project" value="UniProtKB-SubCell"/>
</dbReference>
<name>A0A6B9ESZ3_DADV1</name>
<sequence>MQPSIVLVCILIPTALCSQVDFRGPARLIVGSTGTFHCSLPGNRDVLAITWKHNDTNVGALTQSLGHTVVVRANGTAILRTSNYSVTSLTLLNITYAVAGAYTCIFNVFPDGAISGHGVTGVEDPPQYESISDGALTSRSSASLFIICAGAVLFCTLVAAAHTVLIERSSVKYAQKLLDYQRLVEQTVGGVA</sequence>
<evidence type="ECO:0000256" key="2">
    <source>
        <dbReference type="ARBA" id="ARBA00022692"/>
    </source>
</evidence>
<dbReference type="GO" id="GO:0098632">
    <property type="term" value="F:cell-cell adhesion mediator activity"/>
    <property type="evidence" value="ECO:0007669"/>
    <property type="project" value="InterPro"/>
</dbReference>
<evidence type="ECO:0000256" key="1">
    <source>
        <dbReference type="ARBA" id="ARBA00004167"/>
    </source>
</evidence>
<dbReference type="InterPro" id="IPR036179">
    <property type="entry name" value="Ig-like_dom_sf"/>
</dbReference>
<dbReference type="GO" id="GO:0034113">
    <property type="term" value="P:heterotypic cell-cell adhesion"/>
    <property type="evidence" value="ECO:0007669"/>
    <property type="project" value="TreeGrafter"/>
</dbReference>
<dbReference type="PANTHER" id="PTHR46841:SF7">
    <property type="entry name" value="IG-LIKE DOMAIN-CONTAINING PROTEIN"/>
    <property type="match status" value="1"/>
</dbReference>
<dbReference type="InterPro" id="IPR013783">
    <property type="entry name" value="Ig-like_fold"/>
</dbReference>
<dbReference type="SUPFAM" id="SSF48726">
    <property type="entry name" value="Immunoglobulin"/>
    <property type="match status" value="1"/>
</dbReference>
<reference evidence="11 12" key="1">
    <citation type="journal article" date="2019" name="Can. Vet. J.">
        <title>First reported outbreak of Duck atadenovirus A tracheobronchitis in 3-week-old ducklings in Quebec including whole genome sequence of the virus.</title>
        <authorList>
            <person name="Chenier S."/>
            <person name="Desroches M."/>
            <person name="Provost C."/>
            <person name="Bournival V."/>
            <person name="St-Sauveur V.G."/>
            <person name="Koszegi M."/>
            <person name="Gagnon C.A."/>
        </authorList>
    </citation>
    <scope>NUCLEOTIDE SEQUENCE [LARGE SCALE GENOMIC DNA]</scope>
    <source>
        <strain evidence="11 12">FMV-19-2234581</strain>
    </source>
</reference>
<feature type="domain" description="Ig-like" evidence="10">
    <location>
        <begin position="3"/>
        <end position="115"/>
    </location>
</feature>
<organism evidence="11 12">
    <name type="scientific">Duck adenovirus 1</name>
    <name type="common">DAdV-1</name>
    <dbReference type="NCBI Taxonomy" id="130329"/>
    <lineage>
        <taxon>Viruses</taxon>
        <taxon>Varidnaviria</taxon>
        <taxon>Bamfordvirae</taxon>
        <taxon>Preplasmiviricota</taxon>
        <taxon>Polisuviricotina</taxon>
        <taxon>Pharingeaviricetes</taxon>
        <taxon>Rowavirales</taxon>
        <taxon>Adenoviridae</taxon>
        <taxon>Barthadenovirus</taxon>
        <taxon>Barthadenovirus galloanserae</taxon>
        <taxon>Duck atadenovirus A</taxon>
    </lineage>
</organism>
<evidence type="ECO:0000256" key="3">
    <source>
        <dbReference type="ARBA" id="ARBA00022729"/>
    </source>
</evidence>
<evidence type="ECO:0000256" key="9">
    <source>
        <dbReference type="SAM" id="Phobius"/>
    </source>
</evidence>
<keyword evidence="2 9" id="KW-0812">Transmembrane</keyword>
<dbReference type="Pfam" id="PF00047">
    <property type="entry name" value="ig"/>
    <property type="match status" value="1"/>
</dbReference>
<evidence type="ECO:0000259" key="10">
    <source>
        <dbReference type="PROSITE" id="PS50835"/>
    </source>
</evidence>
<keyword evidence="6" id="KW-1015">Disulfide bond</keyword>
<evidence type="ECO:0000256" key="8">
    <source>
        <dbReference type="ARBA" id="ARBA00023319"/>
    </source>
</evidence>